<dbReference type="GO" id="GO:0032977">
    <property type="term" value="F:membrane insertase activity"/>
    <property type="evidence" value="ECO:0007669"/>
    <property type="project" value="InterPro"/>
</dbReference>
<evidence type="ECO:0000256" key="7">
    <source>
        <dbReference type="ARBA" id="ARBA00022989"/>
    </source>
</evidence>
<comment type="subcellular location">
    <subcellularLocation>
        <location evidence="1 12">Cell membrane</location>
        <topology evidence="1 12">Multi-pass membrane protein</topology>
    </subcellularLocation>
</comment>
<keyword evidence="8 12" id="KW-0472">Membrane</keyword>
<dbReference type="RefSeq" id="WP_016251898.1">
    <property type="nucleotide sequence ID" value="NZ_AP035890.1"/>
</dbReference>
<evidence type="ECO:0000256" key="12">
    <source>
        <dbReference type="HAMAP-Rule" id="MF_01811"/>
    </source>
</evidence>
<dbReference type="Proteomes" id="UP000196074">
    <property type="component" value="Unassembled WGS sequence"/>
</dbReference>
<evidence type="ECO:0000256" key="4">
    <source>
        <dbReference type="ARBA" id="ARBA00022692"/>
    </source>
</evidence>
<evidence type="ECO:0000313" key="15">
    <source>
        <dbReference type="EMBL" id="MDT2795927.1"/>
    </source>
</evidence>
<dbReference type="AlphaFoldDB" id="A0A0H2Q324"/>
<dbReference type="EMBL" id="JARQBI010000002">
    <property type="protein sequence ID" value="MDT2795927.1"/>
    <property type="molecule type" value="Genomic_DNA"/>
</dbReference>
<comment type="similarity">
    <text evidence="12">Belongs to the OXA1/ALB3/YidC family. Type 2 subfamily.</text>
</comment>
<evidence type="ECO:0000256" key="11">
    <source>
        <dbReference type="ARBA" id="ARBA00023288"/>
    </source>
</evidence>
<evidence type="ECO:0000256" key="9">
    <source>
        <dbReference type="ARBA" id="ARBA00023139"/>
    </source>
</evidence>
<evidence type="ECO:0000313" key="20">
    <source>
        <dbReference type="Proteomes" id="UP000588071"/>
    </source>
</evidence>
<dbReference type="GO" id="GO:0015031">
    <property type="term" value="P:protein transport"/>
    <property type="evidence" value="ECO:0007669"/>
    <property type="project" value="UniProtKB-KW"/>
</dbReference>
<comment type="function">
    <text evidence="12">Required for the insertion and/or proper folding and/or complex formation of integral membrane proteins into the membrane. Involved in integration of membrane proteins that insert both dependently and independently of the Sec translocase complex, as well as at least some lipoproteins.</text>
</comment>
<dbReference type="InterPro" id="IPR001708">
    <property type="entry name" value="YidC/ALB3/OXA1/COX18"/>
</dbReference>
<dbReference type="CDD" id="cd20070">
    <property type="entry name" value="5TM_YidC_Alb3"/>
    <property type="match status" value="1"/>
</dbReference>
<feature type="transmembrane region" description="Helical" evidence="12">
    <location>
        <begin position="211"/>
        <end position="227"/>
    </location>
</feature>
<feature type="region of interest" description="Disordered" evidence="13">
    <location>
        <begin position="278"/>
        <end position="320"/>
    </location>
</feature>
<feature type="transmembrane region" description="Helical" evidence="12">
    <location>
        <begin position="233"/>
        <end position="253"/>
    </location>
</feature>
<keyword evidence="2 12" id="KW-0813">Transport</keyword>
<reference evidence="18" key="2">
    <citation type="journal article" date="2018" name="BMC Genomics">
        <title>Whole genome sequencing and function prediction of 133 gut anaerobes isolated from chicken caecum in pure cultures.</title>
        <authorList>
            <person name="Medvecky M."/>
            <person name="Cejkova D."/>
            <person name="Polansky O."/>
            <person name="Karasova D."/>
            <person name="Kubasova T."/>
            <person name="Cizek A."/>
            <person name="Rychlik I."/>
        </authorList>
    </citation>
    <scope>NUCLEOTIDE SEQUENCE</scope>
    <source>
        <strain evidence="18">An144</strain>
    </source>
</reference>
<evidence type="ECO:0000259" key="14">
    <source>
        <dbReference type="Pfam" id="PF02096"/>
    </source>
</evidence>
<gene>
    <name evidence="12 15" type="primary">yidC</name>
    <name evidence="18" type="ORF">B5E88_09990</name>
    <name evidence="17" type="ORF">HF857_01835</name>
    <name evidence="15" type="ORF">P7H47_01385</name>
    <name evidence="16" type="ORF">U1294_09215</name>
</gene>
<protein>
    <recommendedName>
        <fullName evidence="12">Membrane protein insertase YidC</fullName>
    </recommendedName>
    <alternativeName>
        <fullName evidence="12">Foldase YidC</fullName>
    </alternativeName>
    <alternativeName>
        <fullName evidence="12">Membrane integrase YidC</fullName>
    </alternativeName>
    <alternativeName>
        <fullName evidence="12">Membrane protein YidC</fullName>
    </alternativeName>
</protein>
<evidence type="ECO:0000256" key="8">
    <source>
        <dbReference type="ARBA" id="ARBA00023136"/>
    </source>
</evidence>
<sequence length="320" mass="36222">MKLKKYLYSASLLSLIFFLSGCVKMDKHGNPDPNGWIYRFLVVPLGNCIQYMVDNWHWNYGWAIIFITIIVRLIILPLNIYQSHKMMVQSEKMQFLKPQLDIIQAKMKEATTIEQQQKAQRDMQRIYSENGTSMFGSFGAGCLPILIQMPIFAALFATARYTPGISSATFYGINLGKTSFALVIITGALYLLQSYLSMFNIPEDQKKQMQMMMYMSPIMMIFFSFSSPAGVALYWAVGGVVACIQTVITNIIMRPRLKAKIAEEMKLHPPKIVVSKDYSLGGEKKTSTKTASTYRPPVKNQSPKANKNGGRNAGKQNRRK</sequence>
<evidence type="ECO:0000313" key="19">
    <source>
        <dbReference type="Proteomes" id="UP000196074"/>
    </source>
</evidence>
<comment type="caution">
    <text evidence="18">The sequence shown here is derived from an EMBL/GenBank/DDBJ whole genome shotgun (WGS) entry which is preliminary data.</text>
</comment>
<evidence type="ECO:0000256" key="13">
    <source>
        <dbReference type="SAM" id="MobiDB-lite"/>
    </source>
</evidence>
<feature type="domain" description="Membrane insertase YidC/Oxa/ALB C-terminal" evidence="14">
    <location>
        <begin position="60"/>
        <end position="250"/>
    </location>
</feature>
<keyword evidence="4 12" id="KW-0812">Transmembrane</keyword>
<evidence type="ECO:0000256" key="2">
    <source>
        <dbReference type="ARBA" id="ARBA00022448"/>
    </source>
</evidence>
<feature type="transmembrane region" description="Helical" evidence="12">
    <location>
        <begin position="6"/>
        <end position="24"/>
    </location>
</feature>
<dbReference type="InterPro" id="IPR023060">
    <property type="entry name" value="YidC/YidC1/YidC2_Firmicutes"/>
</dbReference>
<dbReference type="InterPro" id="IPR028055">
    <property type="entry name" value="YidC/Oxa/ALB_C"/>
</dbReference>
<dbReference type="Proteomes" id="UP000588071">
    <property type="component" value="Unassembled WGS sequence"/>
</dbReference>
<reference evidence="16" key="5">
    <citation type="submission" date="2023-12" db="EMBL/GenBank/DDBJ databases">
        <title>Molecular genomic analyses of Enterococcus cecorum from sepsis oubreaks in broilers.</title>
        <authorList>
            <person name="Rhoads D."/>
            <person name="Alrubaye A."/>
        </authorList>
    </citation>
    <scope>NUCLEOTIDE SEQUENCE</scope>
    <source>
        <strain evidence="16">1755</strain>
    </source>
</reference>
<dbReference type="PANTHER" id="PTHR12428">
    <property type="entry name" value="OXA1"/>
    <property type="match status" value="1"/>
</dbReference>
<proteinExistence type="inferred from homology"/>
<keyword evidence="5 12" id="KW-0732">Signal</keyword>
<keyword evidence="6 12" id="KW-0653">Protein transport</keyword>
<keyword evidence="11 12" id="KW-0449">Lipoprotein</keyword>
<reference evidence="17 20" key="3">
    <citation type="submission" date="2020-04" db="EMBL/GenBank/DDBJ databases">
        <authorList>
            <person name="Hitch T.C.A."/>
            <person name="Wylensek D."/>
            <person name="Clavel T."/>
        </authorList>
    </citation>
    <scope>NUCLEOTIDE SEQUENCE [LARGE SCALE GENOMIC DNA]</scope>
    <source>
        <strain evidence="17 20">WCA-380-WT-3C</strain>
    </source>
</reference>
<dbReference type="Proteomes" id="UP001255696">
    <property type="component" value="Unassembled WGS sequence"/>
</dbReference>
<dbReference type="Pfam" id="PF02096">
    <property type="entry name" value="60KD_IMP"/>
    <property type="match status" value="1"/>
</dbReference>
<keyword evidence="9" id="KW-0564">Palmitate</keyword>
<dbReference type="NCBIfam" id="TIGR03592">
    <property type="entry name" value="yidC_oxa1_cterm"/>
    <property type="match status" value="1"/>
</dbReference>
<comment type="caution">
    <text evidence="12">Lacks conserved residue(s) required for the propagation of feature annotation.</text>
</comment>
<dbReference type="GO" id="GO:0005886">
    <property type="term" value="C:plasma membrane"/>
    <property type="evidence" value="ECO:0007669"/>
    <property type="project" value="UniProtKB-SubCell"/>
</dbReference>
<evidence type="ECO:0000313" key="18">
    <source>
        <dbReference type="EMBL" id="OUQ09442.1"/>
    </source>
</evidence>
<dbReference type="HAMAP" id="MF_01811">
    <property type="entry name" value="YidC_type2"/>
    <property type="match status" value="1"/>
</dbReference>
<dbReference type="EMBL" id="JABAFV010000002">
    <property type="protein sequence ID" value="NME49011.1"/>
    <property type="molecule type" value="Genomic_DNA"/>
</dbReference>
<feature type="compositionally biased region" description="Polar residues" evidence="13">
    <location>
        <begin position="288"/>
        <end position="305"/>
    </location>
</feature>
<reference evidence="15" key="4">
    <citation type="submission" date="2023-03" db="EMBL/GenBank/DDBJ databases">
        <authorList>
            <person name="Shen W."/>
            <person name="Cai J."/>
        </authorList>
    </citation>
    <scope>NUCLEOTIDE SEQUENCE</scope>
    <source>
        <strain evidence="15">B245-2</strain>
    </source>
</reference>
<keyword evidence="3 12" id="KW-1003">Cell membrane</keyword>
<evidence type="ECO:0000313" key="17">
    <source>
        <dbReference type="EMBL" id="NME49011.1"/>
    </source>
</evidence>
<accession>A0A0H2Q324</accession>
<evidence type="ECO:0000313" key="16">
    <source>
        <dbReference type="EMBL" id="MDZ5598395.1"/>
    </source>
</evidence>
<feature type="transmembrane region" description="Helical" evidence="12">
    <location>
        <begin position="36"/>
        <end position="53"/>
    </location>
</feature>
<evidence type="ECO:0000256" key="6">
    <source>
        <dbReference type="ARBA" id="ARBA00022927"/>
    </source>
</evidence>
<dbReference type="PROSITE" id="PS51257">
    <property type="entry name" value="PROKAR_LIPOPROTEIN"/>
    <property type="match status" value="1"/>
</dbReference>
<dbReference type="InterPro" id="IPR047196">
    <property type="entry name" value="YidC_ALB_C"/>
</dbReference>
<dbReference type="EMBL" id="NFLC01000023">
    <property type="protein sequence ID" value="OUQ09442.1"/>
    <property type="molecule type" value="Genomic_DNA"/>
</dbReference>
<evidence type="ECO:0000256" key="1">
    <source>
        <dbReference type="ARBA" id="ARBA00004651"/>
    </source>
</evidence>
<keyword evidence="7 12" id="KW-1133">Transmembrane helix</keyword>
<name>A0A0H2Q324_9ENTE</name>
<feature type="transmembrane region" description="Helical" evidence="12">
    <location>
        <begin position="179"/>
        <end position="199"/>
    </location>
</feature>
<dbReference type="Proteomes" id="UP001290582">
    <property type="component" value="Unassembled WGS sequence"/>
</dbReference>
<evidence type="ECO:0000256" key="10">
    <source>
        <dbReference type="ARBA" id="ARBA00023186"/>
    </source>
</evidence>
<evidence type="ECO:0000256" key="5">
    <source>
        <dbReference type="ARBA" id="ARBA00022729"/>
    </source>
</evidence>
<dbReference type="PANTHER" id="PTHR12428:SF65">
    <property type="entry name" value="CYTOCHROME C OXIDASE ASSEMBLY PROTEIN COX18, MITOCHONDRIAL"/>
    <property type="match status" value="1"/>
</dbReference>
<reference evidence="19" key="1">
    <citation type="submission" date="2017-04" db="EMBL/GenBank/DDBJ databases">
        <title>Function of individual gut microbiota members based on whole genome sequencing of pure cultures obtained from chicken caecum.</title>
        <authorList>
            <person name="Medvecky M."/>
            <person name="Cejkova D."/>
            <person name="Polansky O."/>
            <person name="Karasova D."/>
            <person name="Kubasova T."/>
            <person name="Cizek A."/>
            <person name="Rychlik I."/>
        </authorList>
    </citation>
    <scope>NUCLEOTIDE SEQUENCE [LARGE SCALE GENOMIC DNA]</scope>
    <source>
        <strain evidence="19">An144</strain>
    </source>
</reference>
<keyword evidence="10 12" id="KW-0143">Chaperone</keyword>
<dbReference type="EMBL" id="JAXOGL010000015">
    <property type="protein sequence ID" value="MDZ5598395.1"/>
    <property type="molecule type" value="Genomic_DNA"/>
</dbReference>
<dbReference type="PRINTS" id="PR00701">
    <property type="entry name" value="60KDINNERMP"/>
</dbReference>
<evidence type="ECO:0000256" key="3">
    <source>
        <dbReference type="ARBA" id="ARBA00022475"/>
    </source>
</evidence>
<dbReference type="GeneID" id="60871390"/>
<organism evidence="18 19">
    <name type="scientific">Enterococcus cecorum</name>
    <dbReference type="NCBI Taxonomy" id="44008"/>
    <lineage>
        <taxon>Bacteria</taxon>
        <taxon>Bacillati</taxon>
        <taxon>Bacillota</taxon>
        <taxon>Bacilli</taxon>
        <taxon>Lactobacillales</taxon>
        <taxon>Enterococcaceae</taxon>
        <taxon>Enterococcus</taxon>
    </lineage>
</organism>
<dbReference type="GO" id="GO:0051205">
    <property type="term" value="P:protein insertion into membrane"/>
    <property type="evidence" value="ECO:0007669"/>
    <property type="project" value="TreeGrafter"/>
</dbReference>
<feature type="transmembrane region" description="Helical" evidence="12">
    <location>
        <begin position="135"/>
        <end position="159"/>
    </location>
</feature>
<feature type="transmembrane region" description="Helical" evidence="12">
    <location>
        <begin position="59"/>
        <end position="81"/>
    </location>
</feature>